<sequence length="208" mass="22703">MGAGASAKDGEKAPDVAAIAAKMDPKDLEGMIKSLDHETSGKLQQALQKGKGVDGACMRRAIWKWDNDTLQEALSEAELEGKAPEGTGLDFLLGKLKFEKDSDKEKADAMMKRVIFMFLQDQVVNQPAYVPPESAKKRCVWLWGEEEVKSALSEIEVKATVPDGKKLLLLEGIDDDAKEKVTDMLGTVGKLFLEDCAQDLKATGEMSK</sequence>
<proteinExistence type="predicted"/>
<name>A0AA36HNY5_9DINO</name>
<evidence type="ECO:0000313" key="1">
    <source>
        <dbReference type="EMBL" id="CAJ1372623.1"/>
    </source>
</evidence>
<protein>
    <submittedName>
        <fullName evidence="1">Uncharacterized protein</fullName>
    </submittedName>
</protein>
<accession>A0AA36HNY5</accession>
<reference evidence="1" key="1">
    <citation type="submission" date="2023-08" db="EMBL/GenBank/DDBJ databases">
        <authorList>
            <person name="Chen Y."/>
            <person name="Shah S."/>
            <person name="Dougan E. K."/>
            <person name="Thang M."/>
            <person name="Chan C."/>
        </authorList>
    </citation>
    <scope>NUCLEOTIDE SEQUENCE</scope>
</reference>
<dbReference type="EMBL" id="CAUJNA010000147">
    <property type="protein sequence ID" value="CAJ1372623.1"/>
    <property type="molecule type" value="Genomic_DNA"/>
</dbReference>
<dbReference type="AlphaFoldDB" id="A0AA36HNY5"/>
<dbReference type="Proteomes" id="UP001178507">
    <property type="component" value="Unassembled WGS sequence"/>
</dbReference>
<keyword evidence="2" id="KW-1185">Reference proteome</keyword>
<evidence type="ECO:0000313" key="2">
    <source>
        <dbReference type="Proteomes" id="UP001178507"/>
    </source>
</evidence>
<comment type="caution">
    <text evidence="1">The sequence shown here is derived from an EMBL/GenBank/DDBJ whole genome shotgun (WGS) entry which is preliminary data.</text>
</comment>
<organism evidence="1 2">
    <name type="scientific">Effrenium voratum</name>
    <dbReference type="NCBI Taxonomy" id="2562239"/>
    <lineage>
        <taxon>Eukaryota</taxon>
        <taxon>Sar</taxon>
        <taxon>Alveolata</taxon>
        <taxon>Dinophyceae</taxon>
        <taxon>Suessiales</taxon>
        <taxon>Symbiodiniaceae</taxon>
        <taxon>Effrenium</taxon>
    </lineage>
</organism>
<gene>
    <name evidence="1" type="ORF">EVOR1521_LOCUS2657</name>
</gene>